<dbReference type="InterPro" id="IPR000979">
    <property type="entry name" value="Phosphodiesterase_MJ0936/Vps29"/>
</dbReference>
<name>A0A1L3MSZ5_9BACI</name>
<evidence type="ECO:0000256" key="2">
    <source>
        <dbReference type="RuleBase" id="RU362039"/>
    </source>
</evidence>
<dbReference type="SUPFAM" id="SSF56300">
    <property type="entry name" value="Metallo-dependent phosphatases"/>
    <property type="match status" value="1"/>
</dbReference>
<dbReference type="EC" id="3.1.4.-" evidence="2"/>
<dbReference type="InterPro" id="IPR024654">
    <property type="entry name" value="Calcineurin-like_PHP_lpxH"/>
</dbReference>
<dbReference type="GO" id="GO:0046872">
    <property type="term" value="F:metal ion binding"/>
    <property type="evidence" value="ECO:0007669"/>
    <property type="project" value="UniProtKB-KW"/>
</dbReference>
<dbReference type="RefSeq" id="WP_072580249.1">
    <property type="nucleotide sequence ID" value="NZ_CP016020.1"/>
</dbReference>
<dbReference type="EMBL" id="CP016020">
    <property type="protein sequence ID" value="APH05459.1"/>
    <property type="molecule type" value="Genomic_DNA"/>
</dbReference>
<reference evidence="4 5" key="1">
    <citation type="journal article" date="2016" name="Sci. Rep.">
        <title>Complete genome sequence and transcriptomic analysis of a novel marine strain Bacillus weihaiensis reveals the mechanism of brown algae degradation.</title>
        <authorList>
            <person name="Zhu Y."/>
            <person name="Chen P."/>
            <person name="Bao Y."/>
            <person name="Men Y."/>
            <person name="Zeng Y."/>
            <person name="Yang J."/>
            <person name="Sun J."/>
            <person name="Sun Y."/>
        </authorList>
    </citation>
    <scope>NUCLEOTIDE SEQUENCE [LARGE SCALE GENOMIC DNA]</scope>
    <source>
        <strain evidence="4 5">Alg07</strain>
    </source>
</reference>
<proteinExistence type="inferred from homology"/>
<dbReference type="STRING" id="1547283.A9C19_12240"/>
<dbReference type="Gene3D" id="3.60.21.10">
    <property type="match status" value="1"/>
</dbReference>
<protein>
    <recommendedName>
        <fullName evidence="2">Phosphoesterase</fullName>
        <ecNumber evidence="2">3.1.4.-</ecNumber>
    </recommendedName>
</protein>
<dbReference type="Proteomes" id="UP000181936">
    <property type="component" value="Chromosome"/>
</dbReference>
<comment type="cofactor">
    <cofactor evidence="2">
        <name>a divalent metal cation</name>
        <dbReference type="ChEBI" id="CHEBI:60240"/>
    </cofactor>
</comment>
<dbReference type="GO" id="GO:0016787">
    <property type="term" value="F:hydrolase activity"/>
    <property type="evidence" value="ECO:0007669"/>
    <property type="project" value="UniProtKB-UniRule"/>
</dbReference>
<keyword evidence="5" id="KW-1185">Reference proteome</keyword>
<evidence type="ECO:0000259" key="3">
    <source>
        <dbReference type="Pfam" id="PF12850"/>
    </source>
</evidence>
<evidence type="ECO:0000313" key="4">
    <source>
        <dbReference type="EMBL" id="APH05459.1"/>
    </source>
</evidence>
<gene>
    <name evidence="4" type="ORF">A9C19_12240</name>
</gene>
<dbReference type="PANTHER" id="PTHR11124">
    <property type="entry name" value="VACUOLAR SORTING PROTEIN VPS29"/>
    <property type="match status" value="1"/>
</dbReference>
<evidence type="ECO:0000256" key="1">
    <source>
        <dbReference type="ARBA" id="ARBA00008950"/>
    </source>
</evidence>
<feature type="domain" description="Calcineurin-like phosphoesterase" evidence="3">
    <location>
        <begin position="1"/>
        <end position="151"/>
    </location>
</feature>
<accession>A0A1L3MSZ5</accession>
<dbReference type="OrthoDB" id="9800565at2"/>
<organism evidence="4 5">
    <name type="scientific">Bacillus weihaiensis</name>
    <dbReference type="NCBI Taxonomy" id="1547283"/>
    <lineage>
        <taxon>Bacteria</taxon>
        <taxon>Bacillati</taxon>
        <taxon>Bacillota</taxon>
        <taxon>Bacilli</taxon>
        <taxon>Bacillales</taxon>
        <taxon>Bacillaceae</taxon>
        <taxon>Bacillus</taxon>
    </lineage>
</organism>
<sequence length="165" mass="18895">MKIIVVGDTHIPKRAKKIPQVIKRASLEADLMIHVGDWQTLDVYQEFLSLGNVEGVYGNVDDQELKAILPEKRILLVHSFKIGIFHGHGRTSTTEKRAIQAFENDKVDCILFGHSHIPVMKYHEDILLFNPGSATDKRKQKEFSYGILEVGEQLRAKHIFYSNRE</sequence>
<keyword evidence="2" id="KW-0479">Metal-binding</keyword>
<dbReference type="InterPro" id="IPR029052">
    <property type="entry name" value="Metallo-depent_PP-like"/>
</dbReference>
<dbReference type="NCBIfam" id="TIGR00040">
    <property type="entry name" value="yfcE"/>
    <property type="match status" value="1"/>
</dbReference>
<dbReference type="AlphaFoldDB" id="A0A1L3MSZ5"/>
<comment type="similarity">
    <text evidence="1 2">Belongs to the metallophosphoesterase superfamily. YfcE family.</text>
</comment>
<evidence type="ECO:0000313" key="5">
    <source>
        <dbReference type="Proteomes" id="UP000181936"/>
    </source>
</evidence>
<dbReference type="KEGG" id="bwh:A9C19_12240"/>
<dbReference type="Pfam" id="PF12850">
    <property type="entry name" value="Metallophos_2"/>
    <property type="match status" value="1"/>
</dbReference>